<dbReference type="EMBL" id="CASHTH010002677">
    <property type="protein sequence ID" value="CAI8033564.1"/>
    <property type="molecule type" value="Genomic_DNA"/>
</dbReference>
<evidence type="ECO:0000313" key="1">
    <source>
        <dbReference type="EMBL" id="CAI8033564.1"/>
    </source>
</evidence>
<evidence type="ECO:0000313" key="2">
    <source>
        <dbReference type="Proteomes" id="UP001174909"/>
    </source>
</evidence>
<protein>
    <submittedName>
        <fullName evidence="1">Uncharacterized protein</fullName>
    </submittedName>
</protein>
<gene>
    <name evidence="1" type="ORF">GBAR_LOCUS18930</name>
</gene>
<name>A0AA35WUR7_GEOBA</name>
<comment type="caution">
    <text evidence="1">The sequence shown here is derived from an EMBL/GenBank/DDBJ whole genome shotgun (WGS) entry which is preliminary data.</text>
</comment>
<dbReference type="Proteomes" id="UP001174909">
    <property type="component" value="Unassembled WGS sequence"/>
</dbReference>
<reference evidence="1" key="1">
    <citation type="submission" date="2023-03" db="EMBL/GenBank/DDBJ databases">
        <authorList>
            <person name="Steffen K."/>
            <person name="Cardenas P."/>
        </authorList>
    </citation>
    <scope>NUCLEOTIDE SEQUENCE</scope>
</reference>
<organism evidence="1 2">
    <name type="scientific">Geodia barretti</name>
    <name type="common">Barrett's horny sponge</name>
    <dbReference type="NCBI Taxonomy" id="519541"/>
    <lineage>
        <taxon>Eukaryota</taxon>
        <taxon>Metazoa</taxon>
        <taxon>Porifera</taxon>
        <taxon>Demospongiae</taxon>
        <taxon>Heteroscleromorpha</taxon>
        <taxon>Tetractinellida</taxon>
        <taxon>Astrophorina</taxon>
        <taxon>Geodiidae</taxon>
        <taxon>Geodia</taxon>
    </lineage>
</organism>
<proteinExistence type="predicted"/>
<keyword evidence="2" id="KW-1185">Reference proteome</keyword>
<accession>A0AA35WUR7</accession>
<sequence>MLWYKSAQFLGLQLKERISVAMFKLLHSRRRHRVKVFWYLSLMTMSTRAQKNSMGR</sequence>
<dbReference type="AlphaFoldDB" id="A0AA35WUR7"/>